<protein>
    <submittedName>
        <fullName evidence="1">Uncharacterized protein</fullName>
    </submittedName>
</protein>
<comment type="caution">
    <text evidence="1">The sequence shown here is derived from an EMBL/GenBank/DDBJ whole genome shotgun (WGS) entry which is preliminary data.</text>
</comment>
<name>A0ACB9JJA5_9ASTR</name>
<proteinExistence type="predicted"/>
<reference evidence="1 2" key="2">
    <citation type="journal article" date="2022" name="Mol. Ecol. Resour.">
        <title>The genomes of chicory, endive, great burdock and yacon provide insights into Asteraceae paleo-polyploidization history and plant inulin production.</title>
        <authorList>
            <person name="Fan W."/>
            <person name="Wang S."/>
            <person name="Wang H."/>
            <person name="Wang A."/>
            <person name="Jiang F."/>
            <person name="Liu H."/>
            <person name="Zhao H."/>
            <person name="Xu D."/>
            <person name="Zhang Y."/>
        </authorList>
    </citation>
    <scope>NUCLEOTIDE SEQUENCE [LARGE SCALE GENOMIC DNA]</scope>
    <source>
        <strain evidence="2">cv. Yunnan</strain>
        <tissue evidence="1">Leaves</tissue>
    </source>
</reference>
<sequence>MSTTASYQAANLEIWASTVFDGDGGKKYLDGPVRITILIFDSRVVKPASLAKVNSSTFGRGQRFGFPEVNGLK</sequence>
<evidence type="ECO:0000313" key="1">
    <source>
        <dbReference type="EMBL" id="KAI3820018.1"/>
    </source>
</evidence>
<evidence type="ECO:0000313" key="2">
    <source>
        <dbReference type="Proteomes" id="UP001056120"/>
    </source>
</evidence>
<accession>A0ACB9JJA5</accession>
<dbReference type="Proteomes" id="UP001056120">
    <property type="component" value="Linkage Group LG04"/>
</dbReference>
<dbReference type="EMBL" id="CM042021">
    <property type="protein sequence ID" value="KAI3820018.1"/>
    <property type="molecule type" value="Genomic_DNA"/>
</dbReference>
<gene>
    <name evidence="1" type="ORF">L1987_13874</name>
</gene>
<keyword evidence="2" id="KW-1185">Reference proteome</keyword>
<reference evidence="2" key="1">
    <citation type="journal article" date="2022" name="Mol. Ecol. Resour.">
        <title>The genomes of chicory, endive, great burdock and yacon provide insights into Asteraceae palaeo-polyploidization history and plant inulin production.</title>
        <authorList>
            <person name="Fan W."/>
            <person name="Wang S."/>
            <person name="Wang H."/>
            <person name="Wang A."/>
            <person name="Jiang F."/>
            <person name="Liu H."/>
            <person name="Zhao H."/>
            <person name="Xu D."/>
            <person name="Zhang Y."/>
        </authorList>
    </citation>
    <scope>NUCLEOTIDE SEQUENCE [LARGE SCALE GENOMIC DNA]</scope>
    <source>
        <strain evidence="2">cv. Yunnan</strain>
    </source>
</reference>
<organism evidence="1 2">
    <name type="scientific">Smallanthus sonchifolius</name>
    <dbReference type="NCBI Taxonomy" id="185202"/>
    <lineage>
        <taxon>Eukaryota</taxon>
        <taxon>Viridiplantae</taxon>
        <taxon>Streptophyta</taxon>
        <taxon>Embryophyta</taxon>
        <taxon>Tracheophyta</taxon>
        <taxon>Spermatophyta</taxon>
        <taxon>Magnoliopsida</taxon>
        <taxon>eudicotyledons</taxon>
        <taxon>Gunneridae</taxon>
        <taxon>Pentapetalae</taxon>
        <taxon>asterids</taxon>
        <taxon>campanulids</taxon>
        <taxon>Asterales</taxon>
        <taxon>Asteraceae</taxon>
        <taxon>Asteroideae</taxon>
        <taxon>Heliantheae alliance</taxon>
        <taxon>Millerieae</taxon>
        <taxon>Smallanthus</taxon>
    </lineage>
</organism>